<name>A0A5J4QHX1_9ZZZZ</name>
<evidence type="ECO:0000313" key="1">
    <source>
        <dbReference type="EMBL" id="KAA6320620.1"/>
    </source>
</evidence>
<sequence>MEKVVVVGIDISKDDIHTCVKEYVANEGAKLKDIYKRLEESECVNLL</sequence>
<gene>
    <name evidence="1" type="ORF">EZS27_029628</name>
</gene>
<accession>A0A5J4QHX1</accession>
<protein>
    <submittedName>
        <fullName evidence="1">Uncharacterized protein</fullName>
    </submittedName>
</protein>
<comment type="caution">
    <text evidence="1">The sequence shown here is derived from an EMBL/GenBank/DDBJ whole genome shotgun (WGS) entry which is preliminary data.</text>
</comment>
<dbReference type="EMBL" id="SNRY01003534">
    <property type="protein sequence ID" value="KAA6320620.1"/>
    <property type="molecule type" value="Genomic_DNA"/>
</dbReference>
<organism evidence="1">
    <name type="scientific">termite gut metagenome</name>
    <dbReference type="NCBI Taxonomy" id="433724"/>
    <lineage>
        <taxon>unclassified sequences</taxon>
        <taxon>metagenomes</taxon>
        <taxon>organismal metagenomes</taxon>
    </lineage>
</organism>
<dbReference type="AlphaFoldDB" id="A0A5J4QHX1"/>
<reference evidence="1" key="1">
    <citation type="submission" date="2019-03" db="EMBL/GenBank/DDBJ databases">
        <title>Single cell metagenomics reveals metabolic interactions within the superorganism composed of flagellate Streblomastix strix and complex community of Bacteroidetes bacteria on its surface.</title>
        <authorList>
            <person name="Treitli S.C."/>
            <person name="Kolisko M."/>
            <person name="Husnik F."/>
            <person name="Keeling P."/>
            <person name="Hampl V."/>
        </authorList>
    </citation>
    <scope>NUCLEOTIDE SEQUENCE</scope>
    <source>
        <strain evidence="1">STM</strain>
    </source>
</reference>
<proteinExistence type="predicted"/>